<name>A0A0A9FZS8_ARUDO</name>
<proteinExistence type="predicted"/>
<protein>
    <submittedName>
        <fullName evidence="1">Uncharacterized protein</fullName>
    </submittedName>
</protein>
<reference evidence="1" key="1">
    <citation type="submission" date="2014-09" db="EMBL/GenBank/DDBJ databases">
        <authorList>
            <person name="Magalhaes I.L.F."/>
            <person name="Oliveira U."/>
            <person name="Santos F.R."/>
            <person name="Vidigal T.H.D.A."/>
            <person name="Brescovit A.D."/>
            <person name="Santos A.J."/>
        </authorList>
    </citation>
    <scope>NUCLEOTIDE SEQUENCE</scope>
    <source>
        <tissue evidence="1">Shoot tissue taken approximately 20 cm above the soil surface</tissue>
    </source>
</reference>
<sequence>MDFVKEDIAEKSKRLGVRPSSSIVGL</sequence>
<accession>A0A0A9FZS8</accession>
<evidence type="ECO:0000313" key="1">
    <source>
        <dbReference type="EMBL" id="JAE15801.1"/>
    </source>
</evidence>
<dbReference type="EMBL" id="GBRH01182095">
    <property type="protein sequence ID" value="JAE15801.1"/>
    <property type="molecule type" value="Transcribed_RNA"/>
</dbReference>
<reference evidence="1" key="2">
    <citation type="journal article" date="2015" name="Data Brief">
        <title>Shoot transcriptome of the giant reed, Arundo donax.</title>
        <authorList>
            <person name="Barrero R.A."/>
            <person name="Guerrero F.D."/>
            <person name="Moolhuijzen P."/>
            <person name="Goolsby J.A."/>
            <person name="Tidwell J."/>
            <person name="Bellgard S.E."/>
            <person name="Bellgard M.I."/>
        </authorList>
    </citation>
    <scope>NUCLEOTIDE SEQUENCE</scope>
    <source>
        <tissue evidence="1">Shoot tissue taken approximately 20 cm above the soil surface</tissue>
    </source>
</reference>
<organism evidence="1">
    <name type="scientific">Arundo donax</name>
    <name type="common">Giant reed</name>
    <name type="synonym">Donax arundinaceus</name>
    <dbReference type="NCBI Taxonomy" id="35708"/>
    <lineage>
        <taxon>Eukaryota</taxon>
        <taxon>Viridiplantae</taxon>
        <taxon>Streptophyta</taxon>
        <taxon>Embryophyta</taxon>
        <taxon>Tracheophyta</taxon>
        <taxon>Spermatophyta</taxon>
        <taxon>Magnoliopsida</taxon>
        <taxon>Liliopsida</taxon>
        <taxon>Poales</taxon>
        <taxon>Poaceae</taxon>
        <taxon>PACMAD clade</taxon>
        <taxon>Arundinoideae</taxon>
        <taxon>Arundineae</taxon>
        <taxon>Arundo</taxon>
    </lineage>
</organism>
<dbReference type="AlphaFoldDB" id="A0A0A9FZS8"/>